<name>A0A7V8FPS5_9BURK</name>
<dbReference type="GO" id="GO:0005886">
    <property type="term" value="C:plasma membrane"/>
    <property type="evidence" value="ECO:0007669"/>
    <property type="project" value="TreeGrafter"/>
</dbReference>
<protein>
    <submittedName>
        <fullName evidence="5">Multidrug resistance protein MdtC</fullName>
    </submittedName>
</protein>
<keyword evidence="2 4" id="KW-1133">Transmembrane helix</keyword>
<dbReference type="SUPFAM" id="SSF82693">
    <property type="entry name" value="Multidrug efflux transporter AcrB pore domain, PN1, PN2, PC1 and PC2 subdomains"/>
    <property type="match status" value="1"/>
</dbReference>
<comment type="caution">
    <text evidence="5">The sequence shown here is derived from an EMBL/GenBank/DDBJ whole genome shotgun (WGS) entry which is preliminary data.</text>
</comment>
<proteinExistence type="predicted"/>
<feature type="compositionally biased region" description="Basic residues" evidence="3">
    <location>
        <begin position="230"/>
        <end position="240"/>
    </location>
</feature>
<feature type="region of interest" description="Disordered" evidence="3">
    <location>
        <begin position="157"/>
        <end position="292"/>
    </location>
</feature>
<dbReference type="GO" id="GO:0042910">
    <property type="term" value="F:xenobiotic transmembrane transporter activity"/>
    <property type="evidence" value="ECO:0007669"/>
    <property type="project" value="TreeGrafter"/>
</dbReference>
<dbReference type="Proteomes" id="UP000461670">
    <property type="component" value="Unassembled WGS sequence"/>
</dbReference>
<evidence type="ECO:0000256" key="1">
    <source>
        <dbReference type="ARBA" id="ARBA00022692"/>
    </source>
</evidence>
<dbReference type="EMBL" id="WNDQ01000016">
    <property type="protein sequence ID" value="KAF1021938.1"/>
    <property type="molecule type" value="Genomic_DNA"/>
</dbReference>
<evidence type="ECO:0000313" key="5">
    <source>
        <dbReference type="EMBL" id="KAF1021938.1"/>
    </source>
</evidence>
<reference evidence="6" key="1">
    <citation type="journal article" date="2020" name="MBio">
        <title>Horizontal gene transfer to a defensive symbiont with a reduced genome amongst a multipartite beetle microbiome.</title>
        <authorList>
            <person name="Waterworth S.C."/>
            <person name="Florez L.V."/>
            <person name="Rees E.R."/>
            <person name="Hertweck C."/>
            <person name="Kaltenpoth M."/>
            <person name="Kwan J.C."/>
        </authorList>
    </citation>
    <scope>NUCLEOTIDE SEQUENCE [LARGE SCALE GENOMIC DNA]</scope>
</reference>
<keyword evidence="4" id="KW-0472">Membrane</keyword>
<keyword evidence="1 4" id="KW-0812">Transmembrane</keyword>
<dbReference type="Pfam" id="PF00873">
    <property type="entry name" value="ACR_tran"/>
    <property type="match status" value="1"/>
</dbReference>
<feature type="compositionally biased region" description="Low complexity" evidence="3">
    <location>
        <begin position="241"/>
        <end position="259"/>
    </location>
</feature>
<dbReference type="InterPro" id="IPR001036">
    <property type="entry name" value="Acrflvin-R"/>
</dbReference>
<accession>A0A7V8FPS5</accession>
<organism evidence="5 6">
    <name type="scientific">Paracidovorax wautersii</name>
    <dbReference type="NCBI Taxonomy" id="1177982"/>
    <lineage>
        <taxon>Bacteria</taxon>
        <taxon>Pseudomonadati</taxon>
        <taxon>Pseudomonadota</taxon>
        <taxon>Betaproteobacteria</taxon>
        <taxon>Burkholderiales</taxon>
        <taxon>Comamonadaceae</taxon>
        <taxon>Paracidovorax</taxon>
    </lineage>
</organism>
<dbReference type="PANTHER" id="PTHR32063:SF34">
    <property type="entry name" value="MULTIDRUG RESISTANCE PROTEIN MDTC"/>
    <property type="match status" value="1"/>
</dbReference>
<feature type="compositionally biased region" description="Basic residues" evidence="3">
    <location>
        <begin position="177"/>
        <end position="190"/>
    </location>
</feature>
<evidence type="ECO:0000256" key="4">
    <source>
        <dbReference type="SAM" id="Phobius"/>
    </source>
</evidence>
<dbReference type="Gene3D" id="1.20.1640.10">
    <property type="entry name" value="Multidrug efflux transporter AcrB transmembrane domain"/>
    <property type="match status" value="1"/>
</dbReference>
<feature type="compositionally biased region" description="Basic residues" evidence="3">
    <location>
        <begin position="93"/>
        <end position="115"/>
    </location>
</feature>
<gene>
    <name evidence="5" type="primary">mdtC_2</name>
    <name evidence="5" type="ORF">GAK30_01440</name>
</gene>
<evidence type="ECO:0000256" key="3">
    <source>
        <dbReference type="SAM" id="MobiDB-lite"/>
    </source>
</evidence>
<evidence type="ECO:0000256" key="2">
    <source>
        <dbReference type="ARBA" id="ARBA00022989"/>
    </source>
</evidence>
<sequence>MSLSAPFIARPIATSLLTLAVALVGVVSFFLLPVAPLPQVDYPTISVNAGLPGASPDTMAATIATPLERALGSIAGVNEDHLLLHAGQHAHHAAVRPLARHRRRRARRAGRHQRRACAAAHGHAQQPDLPQDQPVRCAHADRVADLGHAHARADVRRGLHRAGAEPVAGRGRGPGHAGRRRAAGRAHRARPAPPGRAGHQPGDGAQRGGRHQRQPATGHARRQSAPVAGRRQRPGAHRGRLPPAGAALAGRRPRGAVAGRGRRGRFGAGRAQLRRGQRPPGHPAADLPPARQ</sequence>
<feature type="transmembrane region" description="Helical" evidence="4">
    <location>
        <begin position="12"/>
        <end position="32"/>
    </location>
</feature>
<dbReference type="PRINTS" id="PR00702">
    <property type="entry name" value="ACRIFLAVINRP"/>
</dbReference>
<evidence type="ECO:0000313" key="6">
    <source>
        <dbReference type="Proteomes" id="UP000461670"/>
    </source>
</evidence>
<feature type="region of interest" description="Disordered" evidence="3">
    <location>
        <begin position="93"/>
        <end position="132"/>
    </location>
</feature>
<dbReference type="Gene3D" id="3.30.70.1430">
    <property type="entry name" value="Multidrug efflux transporter AcrB pore domain"/>
    <property type="match status" value="1"/>
</dbReference>
<dbReference type="AlphaFoldDB" id="A0A7V8FPS5"/>
<dbReference type="PANTHER" id="PTHR32063">
    <property type="match status" value="1"/>
</dbReference>